<evidence type="ECO:0000256" key="4">
    <source>
        <dbReference type="ARBA" id="ARBA00022750"/>
    </source>
</evidence>
<evidence type="ECO:0000256" key="10">
    <source>
        <dbReference type="SAM" id="SignalP"/>
    </source>
</evidence>
<dbReference type="Gene3D" id="2.40.70.10">
    <property type="entry name" value="Acid Proteases"/>
    <property type="match status" value="2"/>
</dbReference>
<dbReference type="FunCoup" id="Q6CQM8">
    <property type="interactions" value="192"/>
</dbReference>
<keyword evidence="4 8" id="KW-0064">Aspartyl protease</keyword>
<gene>
    <name evidence="12" type="ORF">KLLA0_D15917g</name>
</gene>
<dbReference type="SUPFAM" id="SSF50630">
    <property type="entry name" value="Acid proteases"/>
    <property type="match status" value="1"/>
</dbReference>
<dbReference type="InParanoid" id="Q6CQM8"/>
<dbReference type="InterPro" id="IPR033876">
    <property type="entry name" value="SAP-like"/>
</dbReference>
<feature type="region of interest" description="Disordered" evidence="9">
    <location>
        <begin position="417"/>
        <end position="469"/>
    </location>
</feature>
<evidence type="ECO:0000256" key="3">
    <source>
        <dbReference type="ARBA" id="ARBA00022729"/>
    </source>
</evidence>
<dbReference type="PRINTS" id="PR00792">
    <property type="entry name" value="PEPSIN"/>
</dbReference>
<dbReference type="PANTHER" id="PTHR47966:SF65">
    <property type="entry name" value="ASPARTIC-TYPE ENDOPEPTIDASE"/>
    <property type="match status" value="1"/>
</dbReference>
<dbReference type="PANTHER" id="PTHR47966">
    <property type="entry name" value="BETA-SITE APP-CLEAVING ENZYME, ISOFORM A-RELATED"/>
    <property type="match status" value="1"/>
</dbReference>
<dbReference type="HOGENOM" id="CLU_013253_9_1_1"/>
<dbReference type="PaxDb" id="284590-Q6CQM8"/>
<dbReference type="KEGG" id="kla:KLLA0_D15917g"/>
<feature type="signal peptide" evidence="10">
    <location>
        <begin position="1"/>
        <end position="18"/>
    </location>
</feature>
<keyword evidence="2 8" id="KW-0645">Protease</keyword>
<evidence type="ECO:0000256" key="1">
    <source>
        <dbReference type="ARBA" id="ARBA00007447"/>
    </source>
</evidence>
<name>Q6CQM8_KLULA</name>
<dbReference type="OMA" id="NESETWI"/>
<feature type="active site" evidence="6">
    <location>
        <position position="298"/>
    </location>
</feature>
<dbReference type="Pfam" id="PF00026">
    <property type="entry name" value="Asp"/>
    <property type="match status" value="1"/>
</dbReference>
<feature type="compositionally biased region" description="Low complexity" evidence="9">
    <location>
        <begin position="431"/>
        <end position="446"/>
    </location>
</feature>
<dbReference type="InterPro" id="IPR021109">
    <property type="entry name" value="Peptidase_aspartic_dom_sf"/>
</dbReference>
<evidence type="ECO:0000256" key="6">
    <source>
        <dbReference type="PIRSR" id="PIRSR601461-1"/>
    </source>
</evidence>
<proteinExistence type="inferred from homology"/>
<evidence type="ECO:0000259" key="11">
    <source>
        <dbReference type="PROSITE" id="PS51767"/>
    </source>
</evidence>
<evidence type="ECO:0000256" key="2">
    <source>
        <dbReference type="ARBA" id="ARBA00022670"/>
    </source>
</evidence>
<keyword evidence="3 10" id="KW-0732">Signal</keyword>
<accession>Q6CQM8</accession>
<dbReference type="InterPro" id="IPR001969">
    <property type="entry name" value="Aspartic_peptidase_AS"/>
</dbReference>
<dbReference type="PROSITE" id="PS00141">
    <property type="entry name" value="ASP_PROTEASE"/>
    <property type="match status" value="1"/>
</dbReference>
<keyword evidence="5 8" id="KW-0378">Hydrolase</keyword>
<dbReference type="STRING" id="284590.Q6CQM8"/>
<evidence type="ECO:0000256" key="5">
    <source>
        <dbReference type="ARBA" id="ARBA00022801"/>
    </source>
</evidence>
<reference evidence="12 13" key="1">
    <citation type="journal article" date="2004" name="Nature">
        <title>Genome evolution in yeasts.</title>
        <authorList>
            <consortium name="Genolevures"/>
            <person name="Dujon B."/>
            <person name="Sherman D."/>
            <person name="Fischer G."/>
            <person name="Durrens P."/>
            <person name="Casaregola S."/>
            <person name="Lafontaine I."/>
            <person name="de Montigny J."/>
            <person name="Marck C."/>
            <person name="Neuveglise C."/>
            <person name="Talla E."/>
            <person name="Goffard N."/>
            <person name="Frangeul L."/>
            <person name="Aigle M."/>
            <person name="Anthouard V."/>
            <person name="Babour A."/>
            <person name="Barbe V."/>
            <person name="Barnay S."/>
            <person name="Blanchin S."/>
            <person name="Beckerich J.M."/>
            <person name="Beyne E."/>
            <person name="Bleykasten C."/>
            <person name="Boisrame A."/>
            <person name="Boyer J."/>
            <person name="Cattolico L."/>
            <person name="Confanioleri F."/>
            <person name="de Daruvar A."/>
            <person name="Despons L."/>
            <person name="Fabre E."/>
            <person name="Fairhead C."/>
            <person name="Ferry-Dumazet H."/>
            <person name="Groppi A."/>
            <person name="Hantraye F."/>
            <person name="Hennequin C."/>
            <person name="Jauniaux N."/>
            <person name="Joyet P."/>
            <person name="Kachouri R."/>
            <person name="Kerrest A."/>
            <person name="Koszul R."/>
            <person name="Lemaire M."/>
            <person name="Lesur I."/>
            <person name="Ma L."/>
            <person name="Muller H."/>
            <person name="Nicaud J.M."/>
            <person name="Nikolski M."/>
            <person name="Oztas S."/>
            <person name="Ozier-Kalogeropoulos O."/>
            <person name="Pellenz S."/>
            <person name="Potier S."/>
            <person name="Richard G.F."/>
            <person name="Straub M.L."/>
            <person name="Suleau A."/>
            <person name="Swennene D."/>
            <person name="Tekaia F."/>
            <person name="Wesolowski-Louvel M."/>
            <person name="Westhof E."/>
            <person name="Wirth B."/>
            <person name="Zeniou-Meyer M."/>
            <person name="Zivanovic I."/>
            <person name="Bolotin-Fukuhara M."/>
            <person name="Thierry A."/>
            <person name="Bouchier C."/>
            <person name="Caudron B."/>
            <person name="Scarpelli C."/>
            <person name="Gaillardin C."/>
            <person name="Weissenbach J."/>
            <person name="Wincker P."/>
            <person name="Souciet J.L."/>
        </authorList>
    </citation>
    <scope>NUCLEOTIDE SEQUENCE [LARGE SCALE GENOMIC DNA]</scope>
    <source>
        <strain evidence="13">ATCC 8585 / CBS 2359 / DSM 70799 / NBRC 1267 / NRRL Y-1140 / WM37</strain>
    </source>
</reference>
<dbReference type="GO" id="GO:0006508">
    <property type="term" value="P:proteolysis"/>
    <property type="evidence" value="ECO:0007669"/>
    <property type="project" value="UniProtKB-KW"/>
</dbReference>
<evidence type="ECO:0000313" key="13">
    <source>
        <dbReference type="Proteomes" id="UP000000598"/>
    </source>
</evidence>
<organism evidence="12 13">
    <name type="scientific">Kluyveromyces lactis (strain ATCC 8585 / CBS 2359 / DSM 70799 / NBRC 1267 / NRRL Y-1140 / WM37)</name>
    <name type="common">Yeast</name>
    <name type="synonym">Candida sphaerica</name>
    <dbReference type="NCBI Taxonomy" id="284590"/>
    <lineage>
        <taxon>Eukaryota</taxon>
        <taxon>Fungi</taxon>
        <taxon>Dikarya</taxon>
        <taxon>Ascomycota</taxon>
        <taxon>Saccharomycotina</taxon>
        <taxon>Saccharomycetes</taxon>
        <taxon>Saccharomycetales</taxon>
        <taxon>Saccharomycetaceae</taxon>
        <taxon>Kluyveromyces</taxon>
    </lineage>
</organism>
<feature type="domain" description="Peptidase A1" evidence="11">
    <location>
        <begin position="60"/>
        <end position="404"/>
    </location>
</feature>
<keyword evidence="13" id="KW-1185">Reference proteome</keyword>
<sequence>MILPSLTILCLLTSLINCRQIEFDHDSKVIQLQLLKPADRSLQKRSKSFESKLNPQDYFYTVELGVGTPSQKINCIFDTGSSDLWVPAKSNPFCLGNKLDTNGTNEFHGTEITPILDCDKIGVFDPGSSYSLSATGYNFSTQYFDGSYSDGFWVVDDISIADQQVPDLQFAVANISSAPSGVLGVGLPRLEAVRGYDGAPNANYDNFPQTLKSNRLINRVLYSLYFDSGDLESGTVLFGGIDEKKYDGVLYTLPLVNIYEQIDEPAAFDITLQGLGIRSESNCKDTVIAHKKAPALLDSGSTIMGAPQEALESIAQELGAAFSESDGLYVLDCPASNDDRTFYFDFGELKLKVPIHDLLYLPESGQNYCGLAIIASGEEWILGDLVLKSAYVVYDLDNLEISIAQVKTTSGSRIQTVSATGSLPQTRKSNSTPWSLSGSTNSSTDSVFDKPLPKKCQKSPSKTCPAKKKGNKREVLINIHDNLIMLENSGSSSLRPSYLLCALLVLFHSLL</sequence>
<feature type="compositionally biased region" description="Polar residues" evidence="9">
    <location>
        <begin position="417"/>
        <end position="430"/>
    </location>
</feature>
<dbReference type="Proteomes" id="UP000000598">
    <property type="component" value="Chromosome D"/>
</dbReference>
<dbReference type="GO" id="GO:0071944">
    <property type="term" value="C:cell periphery"/>
    <property type="evidence" value="ECO:0007669"/>
    <property type="project" value="UniProtKB-ARBA"/>
</dbReference>
<evidence type="ECO:0000256" key="9">
    <source>
        <dbReference type="SAM" id="MobiDB-lite"/>
    </source>
</evidence>
<evidence type="ECO:0000313" key="12">
    <source>
        <dbReference type="EMBL" id="CAH00857.1"/>
    </source>
</evidence>
<dbReference type="CDD" id="cd05474">
    <property type="entry name" value="SAP_like"/>
    <property type="match status" value="1"/>
</dbReference>
<dbReference type="eggNOG" id="KOG1339">
    <property type="taxonomic scope" value="Eukaryota"/>
</dbReference>
<dbReference type="InterPro" id="IPR033121">
    <property type="entry name" value="PEPTIDASE_A1"/>
</dbReference>
<evidence type="ECO:0000256" key="8">
    <source>
        <dbReference type="RuleBase" id="RU000454"/>
    </source>
</evidence>
<protein>
    <submittedName>
        <fullName evidence="12">KLLA0D15917p</fullName>
    </submittedName>
</protein>
<feature type="disulfide bond" evidence="7">
    <location>
        <begin position="333"/>
        <end position="369"/>
    </location>
</feature>
<dbReference type="EMBL" id="CR382124">
    <property type="protein sequence ID" value="CAH00857.1"/>
    <property type="molecule type" value="Genomic_DNA"/>
</dbReference>
<feature type="chain" id="PRO_5004272841" evidence="10">
    <location>
        <begin position="19"/>
        <end position="511"/>
    </location>
</feature>
<dbReference type="PROSITE" id="PS51767">
    <property type="entry name" value="PEPTIDASE_A1"/>
    <property type="match status" value="1"/>
</dbReference>
<evidence type="ECO:0000256" key="7">
    <source>
        <dbReference type="PIRSR" id="PIRSR601461-2"/>
    </source>
</evidence>
<dbReference type="InterPro" id="IPR001461">
    <property type="entry name" value="Aspartic_peptidase_A1"/>
</dbReference>
<feature type="active site" evidence="6">
    <location>
        <position position="78"/>
    </location>
</feature>
<keyword evidence="7" id="KW-1015">Disulfide bond</keyword>
<comment type="similarity">
    <text evidence="1 8">Belongs to the peptidase A1 family.</text>
</comment>
<dbReference type="AlphaFoldDB" id="Q6CQM8"/>
<dbReference type="GO" id="GO:0004190">
    <property type="term" value="F:aspartic-type endopeptidase activity"/>
    <property type="evidence" value="ECO:0007669"/>
    <property type="project" value="UniProtKB-KW"/>
</dbReference>